<dbReference type="PANTHER" id="PTHR30093:SF47">
    <property type="entry name" value="TYPE IV PILUS NON-CORE MINOR PILIN PILE"/>
    <property type="match status" value="1"/>
</dbReference>
<proteinExistence type="predicted"/>
<dbReference type="Pfam" id="PF07963">
    <property type="entry name" value="N_methyl"/>
    <property type="match status" value="1"/>
</dbReference>
<feature type="transmembrane region" description="Helical" evidence="3">
    <location>
        <begin position="7"/>
        <end position="28"/>
    </location>
</feature>
<sequence>MKRRAAGFTLIELMVVMAIIAALMTLAAPRYFSSLDNSKETSLRHSLSVMRDALDRFYGDTGRYPDSLEELVERRYLRGMPLDPITERTDLWLVVAPPEGAAGAVGDVHSGASGQARDGSAYGEW</sequence>
<dbReference type="RefSeq" id="WP_204913940.1">
    <property type="nucleotide sequence ID" value="NZ_JAFEUP010000001.1"/>
</dbReference>
<evidence type="ECO:0000256" key="3">
    <source>
        <dbReference type="SAM" id="Phobius"/>
    </source>
</evidence>
<dbReference type="Gene3D" id="3.30.700.10">
    <property type="entry name" value="Glycoprotein, Type 4 Pilin"/>
    <property type="match status" value="1"/>
</dbReference>
<keyword evidence="3" id="KW-0812">Transmembrane</keyword>
<gene>
    <name evidence="4" type="ORF">JQX08_00565</name>
</gene>
<dbReference type="EMBL" id="JAFEUP010000001">
    <property type="protein sequence ID" value="MBM7059192.1"/>
    <property type="molecule type" value="Genomic_DNA"/>
</dbReference>
<keyword evidence="5" id="KW-1185">Reference proteome</keyword>
<dbReference type="PRINTS" id="PR00813">
    <property type="entry name" value="BCTERIALGSPG"/>
</dbReference>
<feature type="region of interest" description="Disordered" evidence="2">
    <location>
        <begin position="102"/>
        <end position="125"/>
    </location>
</feature>
<organism evidence="4 5">
    <name type="scientific">Zestomonas insulae</name>
    <dbReference type="NCBI Taxonomy" id="2809017"/>
    <lineage>
        <taxon>Bacteria</taxon>
        <taxon>Pseudomonadati</taxon>
        <taxon>Pseudomonadota</taxon>
        <taxon>Gammaproteobacteria</taxon>
        <taxon>Pseudomonadales</taxon>
        <taxon>Pseudomonadaceae</taxon>
        <taxon>Zestomonas</taxon>
    </lineage>
</organism>
<keyword evidence="1" id="KW-0488">Methylation</keyword>
<dbReference type="SUPFAM" id="SSF54523">
    <property type="entry name" value="Pili subunits"/>
    <property type="match status" value="1"/>
</dbReference>
<dbReference type="PANTHER" id="PTHR30093">
    <property type="entry name" value="GENERAL SECRETION PATHWAY PROTEIN G"/>
    <property type="match status" value="1"/>
</dbReference>
<evidence type="ECO:0000313" key="4">
    <source>
        <dbReference type="EMBL" id="MBM7059192.1"/>
    </source>
</evidence>
<keyword evidence="3" id="KW-0472">Membrane</keyword>
<protein>
    <submittedName>
        <fullName evidence="4">Prepilin-type N-terminal cleavage/methylation domain-containing protein</fullName>
    </submittedName>
</protein>
<dbReference type="InterPro" id="IPR045584">
    <property type="entry name" value="Pilin-like"/>
</dbReference>
<evidence type="ECO:0000256" key="2">
    <source>
        <dbReference type="SAM" id="MobiDB-lite"/>
    </source>
</evidence>
<dbReference type="NCBIfam" id="TIGR02532">
    <property type="entry name" value="IV_pilin_GFxxxE"/>
    <property type="match status" value="1"/>
</dbReference>
<dbReference type="PROSITE" id="PS00409">
    <property type="entry name" value="PROKAR_NTER_METHYL"/>
    <property type="match status" value="1"/>
</dbReference>
<dbReference type="InterPro" id="IPR000983">
    <property type="entry name" value="Bac_GSPG_pilin"/>
</dbReference>
<accession>A0ABS2I8A1</accession>
<dbReference type="InterPro" id="IPR012902">
    <property type="entry name" value="N_methyl_site"/>
</dbReference>
<dbReference type="Proteomes" id="UP000717995">
    <property type="component" value="Unassembled WGS sequence"/>
</dbReference>
<comment type="caution">
    <text evidence="4">The sequence shown here is derived from an EMBL/GenBank/DDBJ whole genome shotgun (WGS) entry which is preliminary data.</text>
</comment>
<reference evidence="4 5" key="1">
    <citation type="submission" date="2021-02" db="EMBL/GenBank/DDBJ databases">
        <authorList>
            <person name="Lee D.-H."/>
        </authorList>
    </citation>
    <scope>NUCLEOTIDE SEQUENCE [LARGE SCALE GENOMIC DNA]</scope>
    <source>
        <strain evidence="4 5">UL073</strain>
    </source>
</reference>
<evidence type="ECO:0000256" key="1">
    <source>
        <dbReference type="ARBA" id="ARBA00022481"/>
    </source>
</evidence>
<evidence type="ECO:0000313" key="5">
    <source>
        <dbReference type="Proteomes" id="UP000717995"/>
    </source>
</evidence>
<name>A0ABS2I8A1_9GAMM</name>
<keyword evidence="3" id="KW-1133">Transmembrane helix</keyword>